<reference evidence="1" key="1">
    <citation type="submission" date="2014-12" db="EMBL/GenBank/DDBJ databases">
        <title>Insight into the proteome of Arion vulgaris.</title>
        <authorList>
            <person name="Aradska J."/>
            <person name="Bulat T."/>
            <person name="Smidak R."/>
            <person name="Sarate P."/>
            <person name="Gangsoo J."/>
            <person name="Sialana F."/>
            <person name="Bilban M."/>
            <person name="Lubec G."/>
        </authorList>
    </citation>
    <scope>NUCLEOTIDE SEQUENCE</scope>
    <source>
        <tissue evidence="1">Skin</tissue>
    </source>
</reference>
<name>A0A0B7B6S6_9EUPU</name>
<evidence type="ECO:0000313" key="1">
    <source>
        <dbReference type="EMBL" id="CEK88733.1"/>
    </source>
</evidence>
<organism evidence="1">
    <name type="scientific">Arion vulgaris</name>
    <dbReference type="NCBI Taxonomy" id="1028688"/>
    <lineage>
        <taxon>Eukaryota</taxon>
        <taxon>Metazoa</taxon>
        <taxon>Spiralia</taxon>
        <taxon>Lophotrochozoa</taxon>
        <taxon>Mollusca</taxon>
        <taxon>Gastropoda</taxon>
        <taxon>Heterobranchia</taxon>
        <taxon>Euthyneura</taxon>
        <taxon>Panpulmonata</taxon>
        <taxon>Eupulmonata</taxon>
        <taxon>Stylommatophora</taxon>
        <taxon>Helicina</taxon>
        <taxon>Arionoidea</taxon>
        <taxon>Arionidae</taxon>
        <taxon>Arion</taxon>
    </lineage>
</organism>
<accession>A0A0B7B6S6</accession>
<proteinExistence type="predicted"/>
<protein>
    <submittedName>
        <fullName evidence="1">Uncharacterized protein</fullName>
    </submittedName>
</protein>
<gene>
    <name evidence="1" type="primary">ORF166742</name>
</gene>
<dbReference type="EMBL" id="HACG01041868">
    <property type="protein sequence ID" value="CEK88733.1"/>
    <property type="molecule type" value="Transcribed_RNA"/>
</dbReference>
<sequence>MTASLNASVLHEMFGVCCSHTQHVYDILYISSYLPLSPLFAQYYAHQDDLKRIISFYV</sequence>
<dbReference type="AlphaFoldDB" id="A0A0B7B6S6"/>